<keyword evidence="3" id="KW-1185">Reference proteome</keyword>
<protein>
    <submittedName>
        <fullName evidence="2">Uncharacterized protein</fullName>
    </submittedName>
</protein>
<organism evidence="2 3">
    <name type="scientific">Rubrivivax albus</name>
    <dbReference type="NCBI Taxonomy" id="2499835"/>
    <lineage>
        <taxon>Bacteria</taxon>
        <taxon>Pseudomonadati</taxon>
        <taxon>Pseudomonadota</taxon>
        <taxon>Betaproteobacteria</taxon>
        <taxon>Burkholderiales</taxon>
        <taxon>Sphaerotilaceae</taxon>
        <taxon>Rubrivivax</taxon>
    </lineage>
</organism>
<dbReference type="RefSeq" id="WP_128201087.1">
    <property type="nucleotide sequence ID" value="NZ_SACT01000010.1"/>
</dbReference>
<dbReference type="OrthoDB" id="110640at2"/>
<proteinExistence type="predicted"/>
<comment type="caution">
    <text evidence="2">The sequence shown here is derived from an EMBL/GenBank/DDBJ whole genome shotgun (WGS) entry which is preliminary data.</text>
</comment>
<evidence type="ECO:0000256" key="1">
    <source>
        <dbReference type="SAM" id="MobiDB-lite"/>
    </source>
</evidence>
<feature type="region of interest" description="Disordered" evidence="1">
    <location>
        <begin position="1"/>
        <end position="25"/>
    </location>
</feature>
<feature type="compositionally biased region" description="Polar residues" evidence="1">
    <location>
        <begin position="101"/>
        <end position="110"/>
    </location>
</feature>
<dbReference type="AlphaFoldDB" id="A0A437JNV0"/>
<feature type="region of interest" description="Disordered" evidence="1">
    <location>
        <begin position="94"/>
        <end position="129"/>
    </location>
</feature>
<dbReference type="EMBL" id="SACT01000010">
    <property type="protein sequence ID" value="RVT48554.1"/>
    <property type="molecule type" value="Genomic_DNA"/>
</dbReference>
<dbReference type="Proteomes" id="UP000288178">
    <property type="component" value="Unassembled WGS sequence"/>
</dbReference>
<accession>A0A437JNV0</accession>
<sequence>MSTPRRRDVGGAAYAEASVPAGKPAEVKPLRTVIEPPANAQEPGDAFDQVAAGFKDFLGGLAATQGCDSDATDEAPPEVVADVAVAASPGLADKLAPHASTPVSDPTSGQLMPLPPQKGIETEPPGIDETASPQVQAINRNTFVSHAGNGVMGIFREARDHETRQHQVTPMTEEQLSLEHSAAPAVSVTRGGNRRYVNAGKAWTLWPGRRTYPDGIGMWPDGDAPAGAYNLYRGSALEPMDGDAKPIVEHIAYMCGGSGPLAEWVLNWLAFTVQAPGRRPETALVLRGGQGTGKGTLARLMLRFFGGHGLHLTQQKHLTGAFNGHLRYALLVVADCVFHVIADTHFTGSRTAFHGKADTVSR</sequence>
<evidence type="ECO:0000313" key="3">
    <source>
        <dbReference type="Proteomes" id="UP000288178"/>
    </source>
</evidence>
<gene>
    <name evidence="2" type="ORF">ENE75_23030</name>
</gene>
<evidence type="ECO:0000313" key="2">
    <source>
        <dbReference type="EMBL" id="RVT48554.1"/>
    </source>
</evidence>
<name>A0A437JNV0_9BURK</name>
<reference evidence="2 3" key="1">
    <citation type="submission" date="2019-01" db="EMBL/GenBank/DDBJ databases">
        <authorList>
            <person name="Chen W.-M."/>
        </authorList>
    </citation>
    <scope>NUCLEOTIDE SEQUENCE [LARGE SCALE GENOMIC DNA]</scope>
    <source>
        <strain evidence="2 3">ICH-3</strain>
    </source>
</reference>